<feature type="compositionally biased region" description="Polar residues" evidence="1">
    <location>
        <begin position="175"/>
        <end position="185"/>
    </location>
</feature>
<name>A0A1X7VFL1_AMPQE</name>
<dbReference type="CDD" id="cd17075">
    <property type="entry name" value="UBX1_UBXN9"/>
    <property type="match status" value="1"/>
</dbReference>
<dbReference type="STRING" id="400682.A0A1X7VFL1"/>
<evidence type="ECO:0000313" key="3">
    <source>
        <dbReference type="EnsemblMetazoa" id="Aqu2.1.38534_001"/>
    </source>
</evidence>
<dbReference type="Gene3D" id="3.10.20.90">
    <property type="entry name" value="Phosphatidylinositol 3-kinase Catalytic Subunit, Chain A, domain 1"/>
    <property type="match status" value="2"/>
</dbReference>
<feature type="compositionally biased region" description="Basic and acidic residues" evidence="1">
    <location>
        <begin position="396"/>
        <end position="405"/>
    </location>
</feature>
<protein>
    <recommendedName>
        <fullName evidence="2">UBX domain-containing protein</fullName>
    </recommendedName>
</protein>
<dbReference type="AlphaFoldDB" id="A0A1X7VFL1"/>
<feature type="region of interest" description="Disordered" evidence="1">
    <location>
        <begin position="160"/>
        <end position="219"/>
    </location>
</feature>
<organism evidence="3">
    <name type="scientific">Amphimedon queenslandica</name>
    <name type="common">Sponge</name>
    <dbReference type="NCBI Taxonomy" id="400682"/>
    <lineage>
        <taxon>Eukaryota</taxon>
        <taxon>Metazoa</taxon>
        <taxon>Porifera</taxon>
        <taxon>Demospongiae</taxon>
        <taxon>Heteroscleromorpha</taxon>
        <taxon>Haplosclerida</taxon>
        <taxon>Niphatidae</taxon>
        <taxon>Amphimedon</taxon>
    </lineage>
</organism>
<dbReference type="InterPro" id="IPR029071">
    <property type="entry name" value="Ubiquitin-like_domsf"/>
</dbReference>
<dbReference type="EnsemblMetazoa" id="Aqu2.1.38534_001">
    <property type="protein sequence ID" value="Aqu2.1.38534_001"/>
    <property type="gene ID" value="Aqu2.1.38534"/>
</dbReference>
<sequence length="457" mass="50344">MSVQVLCPNGRRVTVKLGPNAPLLYVVEQCCEKHGYDSSKHVLKHGLKNVDLSSPFRYSGLPNNAKLELVESETVRSIDKEMVQLVVQTEDGQRFSGSFSPSTTLHYILETHKLTGVEANAHLTIVYMRRQVSGERELKRTALKDLGLLGGRAILRLEKREGKVEEDTGSGAHNIEQSSHQTPSQEMKDRQTPSTEVDDTPSVERIEQSPSKKSKDPCSRDTVIYHLDSVSATPNVEVSDDFFKVTIEDAMKIQHDLRQQVKQLNEAPLLTQAAKEKLKKSSSYSQTVIRIIFPDQWVLQGVFNTEEPVRALVLFVREHLPNPQVKFHLYTTPPKTVLKSGRLTLSEAGFVPGANIHFGFNEEGGGQGDSSPILSADSISQYSSTADKAEVVAQLKRSDSKKDDPSGSSEDNDPLLKETGPSTEANASNRSASRESGQSAASGSGKKIPKWLKLGQK</sequence>
<proteinExistence type="predicted"/>
<evidence type="ECO:0000259" key="2">
    <source>
        <dbReference type="PROSITE" id="PS50033"/>
    </source>
</evidence>
<dbReference type="GO" id="GO:0005737">
    <property type="term" value="C:cytoplasm"/>
    <property type="evidence" value="ECO:0007669"/>
    <property type="project" value="TreeGrafter"/>
</dbReference>
<dbReference type="InParanoid" id="A0A1X7VFL1"/>
<accession>A0A1X7VFL1</accession>
<dbReference type="CDD" id="cd16105">
    <property type="entry name" value="Ubl_ASPSCR1_like"/>
    <property type="match status" value="1"/>
</dbReference>
<feature type="region of interest" description="Disordered" evidence="1">
    <location>
        <begin position="390"/>
        <end position="457"/>
    </location>
</feature>
<dbReference type="InterPro" id="IPR001012">
    <property type="entry name" value="UBX_dom"/>
</dbReference>
<dbReference type="PANTHER" id="PTHR46467:SF1">
    <property type="entry name" value="TETHER CONTAINING UBX DOMAIN FOR GLUT4"/>
    <property type="match status" value="1"/>
</dbReference>
<dbReference type="PROSITE" id="PS50033">
    <property type="entry name" value="UBX"/>
    <property type="match status" value="1"/>
</dbReference>
<dbReference type="Pfam" id="PF11470">
    <property type="entry name" value="TUG-UBL1"/>
    <property type="match status" value="1"/>
</dbReference>
<dbReference type="InterPro" id="IPR021569">
    <property type="entry name" value="TUG-UBL1"/>
</dbReference>
<dbReference type="GO" id="GO:0012506">
    <property type="term" value="C:vesicle membrane"/>
    <property type="evidence" value="ECO:0007669"/>
    <property type="project" value="TreeGrafter"/>
</dbReference>
<dbReference type="GO" id="GO:0005634">
    <property type="term" value="C:nucleus"/>
    <property type="evidence" value="ECO:0007669"/>
    <property type="project" value="TreeGrafter"/>
</dbReference>
<dbReference type="Pfam" id="PF00789">
    <property type="entry name" value="UBX"/>
    <property type="match status" value="1"/>
</dbReference>
<reference evidence="3" key="1">
    <citation type="submission" date="2017-05" db="UniProtKB">
        <authorList>
            <consortium name="EnsemblMetazoa"/>
        </authorList>
    </citation>
    <scope>IDENTIFICATION</scope>
</reference>
<dbReference type="OrthoDB" id="440781at2759"/>
<feature type="compositionally biased region" description="Low complexity" evidence="1">
    <location>
        <begin position="424"/>
        <end position="445"/>
    </location>
</feature>
<dbReference type="GO" id="GO:0006886">
    <property type="term" value="P:intracellular protein transport"/>
    <property type="evidence" value="ECO:0007669"/>
    <property type="project" value="TreeGrafter"/>
</dbReference>
<evidence type="ECO:0000256" key="1">
    <source>
        <dbReference type="SAM" id="MobiDB-lite"/>
    </source>
</evidence>
<dbReference type="InterPro" id="IPR059238">
    <property type="entry name" value="UBX1_UBXN9"/>
</dbReference>
<feature type="domain" description="UBX" evidence="2">
    <location>
        <begin position="282"/>
        <end position="358"/>
    </location>
</feature>
<dbReference type="CDD" id="cd16118">
    <property type="entry name" value="UBX2_UBXN9"/>
    <property type="match status" value="1"/>
</dbReference>
<dbReference type="eggNOG" id="KOG2699">
    <property type="taxonomic scope" value="Eukaryota"/>
</dbReference>
<dbReference type="PANTHER" id="PTHR46467">
    <property type="entry name" value="TETHER CONTAINING UBX DOMAIN FOR GLUT4"/>
    <property type="match status" value="1"/>
</dbReference>
<dbReference type="GO" id="GO:0042593">
    <property type="term" value="P:glucose homeostasis"/>
    <property type="evidence" value="ECO:0007669"/>
    <property type="project" value="TreeGrafter"/>
</dbReference>
<dbReference type="SUPFAM" id="SSF54236">
    <property type="entry name" value="Ubiquitin-like"/>
    <property type="match status" value="2"/>
</dbReference>